<evidence type="ECO:0000256" key="9">
    <source>
        <dbReference type="ARBA" id="ARBA00023242"/>
    </source>
</evidence>
<organism evidence="12 13">
    <name type="scientific">Plakobranchus ocellatus</name>
    <dbReference type="NCBI Taxonomy" id="259542"/>
    <lineage>
        <taxon>Eukaryota</taxon>
        <taxon>Metazoa</taxon>
        <taxon>Spiralia</taxon>
        <taxon>Lophotrochozoa</taxon>
        <taxon>Mollusca</taxon>
        <taxon>Gastropoda</taxon>
        <taxon>Heterobranchia</taxon>
        <taxon>Euthyneura</taxon>
        <taxon>Panpulmonata</taxon>
        <taxon>Sacoglossa</taxon>
        <taxon>Placobranchoidea</taxon>
        <taxon>Plakobranchidae</taxon>
        <taxon>Plakobranchus</taxon>
    </lineage>
</organism>
<dbReference type="GO" id="GO:0003677">
    <property type="term" value="F:DNA binding"/>
    <property type="evidence" value="ECO:0007669"/>
    <property type="project" value="InterPro"/>
</dbReference>
<feature type="compositionally biased region" description="Low complexity" evidence="10">
    <location>
        <begin position="558"/>
        <end position="572"/>
    </location>
</feature>
<accession>A0AAV4B4S0</accession>
<feature type="compositionally biased region" description="Basic and acidic residues" evidence="10">
    <location>
        <begin position="30"/>
        <end position="39"/>
    </location>
</feature>
<keyword evidence="13" id="KW-1185">Reference proteome</keyword>
<keyword evidence="9" id="KW-0539">Nucleus</keyword>
<dbReference type="EMBL" id="BLXT01004484">
    <property type="protein sequence ID" value="GFO13379.1"/>
    <property type="molecule type" value="Genomic_DNA"/>
</dbReference>
<protein>
    <submittedName>
        <fullName evidence="12">Polycomb protein asx</fullName>
    </submittedName>
</protein>
<comment type="caution">
    <text evidence="12">The sequence shown here is derived from an EMBL/GenBank/DDBJ whole genome shotgun (WGS) entry which is preliminary data.</text>
</comment>
<dbReference type="Pfam" id="PF13919">
    <property type="entry name" value="ASXH"/>
    <property type="match status" value="1"/>
</dbReference>
<evidence type="ECO:0000256" key="1">
    <source>
        <dbReference type="ARBA" id="ARBA00004123"/>
    </source>
</evidence>
<feature type="region of interest" description="Disordered" evidence="10">
    <location>
        <begin position="702"/>
        <end position="783"/>
    </location>
</feature>
<evidence type="ECO:0000259" key="11">
    <source>
        <dbReference type="PROSITE" id="PS51916"/>
    </source>
</evidence>
<keyword evidence="7" id="KW-0805">Transcription regulation</keyword>
<feature type="compositionally biased region" description="Basic residues" evidence="10">
    <location>
        <begin position="19"/>
        <end position="29"/>
    </location>
</feature>
<keyword evidence="4" id="KW-0479">Metal-binding</keyword>
<feature type="domain" description="DEUBAD" evidence="11">
    <location>
        <begin position="151"/>
        <end position="262"/>
    </location>
</feature>
<dbReference type="Pfam" id="PF13922">
    <property type="entry name" value="PHD_3"/>
    <property type="match status" value="1"/>
</dbReference>
<proteinExistence type="inferred from homology"/>
<dbReference type="InterPro" id="IPR026905">
    <property type="entry name" value="ASX-like_PHD"/>
</dbReference>
<dbReference type="AlphaFoldDB" id="A0AAV4B4S0"/>
<dbReference type="GO" id="GO:0003682">
    <property type="term" value="F:chromatin binding"/>
    <property type="evidence" value="ECO:0007669"/>
    <property type="project" value="TreeGrafter"/>
</dbReference>
<dbReference type="GO" id="GO:0009887">
    <property type="term" value="P:animal organ morphogenesis"/>
    <property type="evidence" value="ECO:0007669"/>
    <property type="project" value="TreeGrafter"/>
</dbReference>
<feature type="compositionally biased region" description="Polar residues" evidence="10">
    <location>
        <begin position="573"/>
        <end position="589"/>
    </location>
</feature>
<feature type="region of interest" description="Disordered" evidence="10">
    <location>
        <begin position="17"/>
        <end position="74"/>
    </location>
</feature>
<keyword evidence="5" id="KW-0863">Zinc-finger</keyword>
<feature type="region of interest" description="Disordered" evidence="10">
    <location>
        <begin position="555"/>
        <end position="599"/>
    </location>
</feature>
<evidence type="ECO:0000256" key="6">
    <source>
        <dbReference type="ARBA" id="ARBA00022833"/>
    </source>
</evidence>
<evidence type="ECO:0000256" key="3">
    <source>
        <dbReference type="ARBA" id="ARBA00022491"/>
    </source>
</evidence>
<feature type="region of interest" description="Disordered" evidence="10">
    <location>
        <begin position="436"/>
        <end position="460"/>
    </location>
</feature>
<dbReference type="GO" id="GO:0045944">
    <property type="term" value="P:positive regulation of transcription by RNA polymerase II"/>
    <property type="evidence" value="ECO:0007669"/>
    <property type="project" value="TreeGrafter"/>
</dbReference>
<dbReference type="GO" id="GO:0035517">
    <property type="term" value="C:PR-DUB complex"/>
    <property type="evidence" value="ECO:0007669"/>
    <property type="project" value="TreeGrafter"/>
</dbReference>
<feature type="region of interest" description="Disordered" evidence="10">
    <location>
        <begin position="635"/>
        <end position="673"/>
    </location>
</feature>
<dbReference type="PROSITE" id="PS51916">
    <property type="entry name" value="DEUBAD"/>
    <property type="match status" value="1"/>
</dbReference>
<evidence type="ECO:0000313" key="13">
    <source>
        <dbReference type="Proteomes" id="UP000735302"/>
    </source>
</evidence>
<name>A0AAV4B4S0_9GAST</name>
<sequence>MEATVMKESPVATLVPSRRSVRQSMRNKKYKFDPSDFKPKPRVPVTNPTTKTNGPLVVGSNKSEEHLSSSTISKTADTTVKANSAMTNGPAMTVPCHASTSKPNNKRCLPNVFAKAGMKFSMKPRKGSTKRSKSVAAQIEQTKDGCIDMTPDSILCKTNLKVLLNHKTFSQLPSPYQYKLITLLPQCDQIPAGDKDDLRLSNTAMNNEFFAKACGEWKDRLSEGEFTADAQQRLKLEEEKEQNKIDDWKAKHFEPVWGHTKIMSDIPKATGPSPNKYHPVMQTDLSKSLTPAIQTKKPSGVSKSAGSMRVSSMLQKRSLTRAIQASVSRALLPSGEKKLLKDKTEEKLVVTIAEEDGGSGETANITDSLLLYGAGGSSSLSECSPNSTSSVSSRSSLSSLDASIVASREALARQVEKLRSEDRTEILGVTPAKKRRVAGSSIASHNTPQGSPTGRAPQRLGIHSHGQVRTLAQIKAAQQTQAAAAAARAREFNTSGISTTSASLSLSPNHSVATTSSGIMRTVSMTPTGTGIIIKTQGQIKSQAQTRTLAQIKALANSTSRSTSSSSVTQPSPANVPNATMRSLLSSSPLHPKGPMVLPSVTTTQTRTLAQIKAQTQVRAPIQPQVLRPLIAAPSSSHSCLQHPPNVLSSGSSPRAATPSGAGAASTSDPQTDVNLKRSMQICQAELKKSLNKCAAAAVSGNINSSSNNISGTTNTLSSKPVPTLSQPNANINSSASKILFPHSSNSAPPTPSNGRVSSTPSPQHHFIQPISPAKPSSRSGTPTTLIINRGRASPAVPSNKLVSVPASNVVSVTNTNNSNSLVDAAGNKIIFVSGVVSPVKEPVSNNTVYLLNTAQGFSPAGHSQQSNVSTCTVTITSSSVTTCASAQGQRRFLTQDALRAFLNAPPRASSAPPNNAHTKIEVPTTATVVRSASVGHNGVLPLVTSAPIAICQSGISPTNPSPPAHQTFTVSLGDLPNSIHIQNLGSPSIPSPSPSSQTGTAMPGSIIVPPSNISNSNSNIRVFSRSSLSGKMSPVPVTSSSSSSQSSAISGSFSVHKVDLSSLSTTGTPNIANPIPPLRFSPSPILTSASPSQQLISGKKFNTARVIHVSGSGKPLPTAAQLANPMRLGGIVNNLTSLPSQLISSISSSVSSASPVSASVISSPIPRFGLANNVSVSSISTVLTQPTAQGVLRATSLPTTTIKAATVVSVQARPSACEHHQQQQPGLPNNQGSESSNCACNHKAMVVCKKCGAFCHNDCIGPSRLCVTCLITT</sequence>
<feature type="region of interest" description="Disordered" evidence="10">
    <location>
        <begin position="1030"/>
        <end position="1049"/>
    </location>
</feature>
<evidence type="ECO:0000256" key="5">
    <source>
        <dbReference type="ARBA" id="ARBA00022771"/>
    </source>
</evidence>
<keyword evidence="8" id="KW-0804">Transcription</keyword>
<evidence type="ECO:0000256" key="7">
    <source>
        <dbReference type="ARBA" id="ARBA00023015"/>
    </source>
</evidence>
<feature type="compositionally biased region" description="Polar residues" evidence="10">
    <location>
        <begin position="724"/>
        <end position="763"/>
    </location>
</feature>
<dbReference type="PANTHER" id="PTHR13578:SF20">
    <property type="entry name" value="POLYCOMB PROTEIN ASX"/>
    <property type="match status" value="1"/>
</dbReference>
<evidence type="ECO:0000256" key="8">
    <source>
        <dbReference type="ARBA" id="ARBA00023163"/>
    </source>
</evidence>
<comment type="subcellular location">
    <subcellularLocation>
        <location evidence="1">Nucleus</location>
    </subcellularLocation>
</comment>
<feature type="region of interest" description="Disordered" evidence="10">
    <location>
        <begin position="987"/>
        <end position="1014"/>
    </location>
</feature>
<dbReference type="InterPro" id="IPR028020">
    <property type="entry name" value="ASX_DEUBAD_dom"/>
</dbReference>
<dbReference type="InterPro" id="IPR044867">
    <property type="entry name" value="DEUBAD_dom"/>
</dbReference>
<feature type="compositionally biased region" description="Low complexity" evidence="10">
    <location>
        <begin position="1040"/>
        <end position="1049"/>
    </location>
</feature>
<gene>
    <name evidence="12" type="ORF">PoB_003988400</name>
</gene>
<dbReference type="PANTHER" id="PTHR13578">
    <property type="entry name" value="ADDITIONAL SEX COMBS LIKE PROTEIN ASXL"/>
    <property type="match status" value="1"/>
</dbReference>
<keyword evidence="3" id="KW-0678">Repressor</keyword>
<evidence type="ECO:0000313" key="12">
    <source>
        <dbReference type="EMBL" id="GFO13379.1"/>
    </source>
</evidence>
<feature type="compositionally biased region" description="Polar residues" evidence="10">
    <location>
        <begin position="441"/>
        <end position="452"/>
    </location>
</feature>
<evidence type="ECO:0000256" key="4">
    <source>
        <dbReference type="ARBA" id="ARBA00022723"/>
    </source>
</evidence>
<evidence type="ECO:0000256" key="2">
    <source>
        <dbReference type="ARBA" id="ARBA00006391"/>
    </source>
</evidence>
<keyword evidence="6" id="KW-0862">Zinc</keyword>
<evidence type="ECO:0000256" key="10">
    <source>
        <dbReference type="SAM" id="MobiDB-lite"/>
    </source>
</evidence>
<feature type="compositionally biased region" description="Low complexity" evidence="10">
    <location>
        <begin position="649"/>
        <end position="668"/>
    </location>
</feature>
<comment type="similarity">
    <text evidence="2">Belongs to the Asx family.</text>
</comment>
<dbReference type="InterPro" id="IPR024811">
    <property type="entry name" value="ASX/ASX-like"/>
</dbReference>
<dbReference type="Proteomes" id="UP000735302">
    <property type="component" value="Unassembled WGS sequence"/>
</dbReference>
<feature type="compositionally biased region" description="Low complexity" evidence="10">
    <location>
        <begin position="702"/>
        <end position="719"/>
    </location>
</feature>
<reference evidence="12 13" key="1">
    <citation type="journal article" date="2021" name="Elife">
        <title>Chloroplast acquisition without the gene transfer in kleptoplastic sea slugs, Plakobranchus ocellatus.</title>
        <authorList>
            <person name="Maeda T."/>
            <person name="Takahashi S."/>
            <person name="Yoshida T."/>
            <person name="Shimamura S."/>
            <person name="Takaki Y."/>
            <person name="Nagai Y."/>
            <person name="Toyoda A."/>
            <person name="Suzuki Y."/>
            <person name="Arimoto A."/>
            <person name="Ishii H."/>
            <person name="Satoh N."/>
            <person name="Nishiyama T."/>
            <person name="Hasebe M."/>
            <person name="Maruyama T."/>
            <person name="Minagawa J."/>
            <person name="Obokata J."/>
            <person name="Shigenobu S."/>
        </authorList>
    </citation>
    <scope>NUCLEOTIDE SEQUENCE [LARGE SCALE GENOMIC DNA]</scope>
</reference>
<dbReference type="GO" id="GO:0008270">
    <property type="term" value="F:zinc ion binding"/>
    <property type="evidence" value="ECO:0007669"/>
    <property type="project" value="UniProtKB-KW"/>
</dbReference>